<proteinExistence type="inferred from homology"/>
<dbReference type="InterPro" id="IPR023198">
    <property type="entry name" value="PGP-like_dom2"/>
</dbReference>
<evidence type="ECO:0000313" key="3">
    <source>
        <dbReference type="EMBL" id="MBB6579491.1"/>
    </source>
</evidence>
<keyword evidence="1 2" id="KW-0704">Schiff base</keyword>
<name>A0ABR6RJY5_9BURK</name>
<dbReference type="NCBIfam" id="TIGR01422">
    <property type="entry name" value="phosphonatase"/>
    <property type="match status" value="1"/>
</dbReference>
<dbReference type="InterPro" id="IPR050155">
    <property type="entry name" value="HAD-like_hydrolase_sf"/>
</dbReference>
<dbReference type="HAMAP" id="MF_01375">
    <property type="entry name" value="PhnX"/>
    <property type="match status" value="1"/>
</dbReference>
<dbReference type="Gene3D" id="1.10.150.240">
    <property type="entry name" value="Putative phosphatase, domain 2"/>
    <property type="match status" value="1"/>
</dbReference>
<dbReference type="InterPro" id="IPR006439">
    <property type="entry name" value="HAD-SF_hydro_IA"/>
</dbReference>
<comment type="cofactor">
    <cofactor evidence="2">
        <name>Mg(2+)</name>
        <dbReference type="ChEBI" id="CHEBI:18420"/>
    </cofactor>
    <text evidence="2">Binds 1 Mg(2+) ion per subunit.</text>
</comment>
<dbReference type="CDD" id="cd02586">
    <property type="entry name" value="HAD_PHN"/>
    <property type="match status" value="1"/>
</dbReference>
<comment type="similarity">
    <text evidence="2">Belongs to the HAD-like hydrolase superfamily. PhnX family.</text>
</comment>
<keyword evidence="2 3" id="KW-0378">Hydrolase</keyword>
<comment type="catalytic activity">
    <reaction evidence="2">
        <text>phosphonoacetaldehyde + H2O = acetaldehyde + phosphate + H(+)</text>
        <dbReference type="Rhea" id="RHEA:18905"/>
        <dbReference type="ChEBI" id="CHEBI:15343"/>
        <dbReference type="ChEBI" id="CHEBI:15377"/>
        <dbReference type="ChEBI" id="CHEBI:15378"/>
        <dbReference type="ChEBI" id="CHEBI:43474"/>
        <dbReference type="ChEBI" id="CHEBI:58383"/>
        <dbReference type="EC" id="3.11.1.1"/>
    </reaction>
</comment>
<dbReference type="InterPro" id="IPR036412">
    <property type="entry name" value="HAD-like_sf"/>
</dbReference>
<evidence type="ECO:0000256" key="1">
    <source>
        <dbReference type="ARBA" id="ARBA00023270"/>
    </source>
</evidence>
<keyword evidence="2" id="KW-0479">Metal-binding</keyword>
<gene>
    <name evidence="2" type="primary">phnX</name>
    <name evidence="3" type="ORF">HNP33_003604</name>
</gene>
<dbReference type="EC" id="3.11.1.1" evidence="2"/>
<comment type="caution">
    <text evidence="3">The sequence shown here is derived from an EMBL/GenBank/DDBJ whole genome shotgun (WGS) entry which is preliminary data.</text>
</comment>
<dbReference type="PANTHER" id="PTHR43434:SF19">
    <property type="entry name" value="PHOSPHONOACETALDEHYDE HYDROLASE"/>
    <property type="match status" value="1"/>
</dbReference>
<feature type="binding site" evidence="2">
    <location>
        <position position="18"/>
    </location>
    <ligand>
        <name>Mg(2+)</name>
        <dbReference type="ChEBI" id="CHEBI:18420"/>
    </ligand>
</feature>
<comment type="function">
    <text evidence="2">Involved in phosphonate degradation.</text>
</comment>
<feature type="active site" description="Nucleophile" evidence="2">
    <location>
        <position position="16"/>
    </location>
</feature>
<evidence type="ECO:0000313" key="4">
    <source>
        <dbReference type="Proteomes" id="UP000562492"/>
    </source>
</evidence>
<dbReference type="GO" id="GO:0050194">
    <property type="term" value="F:phosphonoacetaldehyde hydrolase activity"/>
    <property type="evidence" value="ECO:0007669"/>
    <property type="project" value="UniProtKB-EC"/>
</dbReference>
<dbReference type="EMBL" id="JACHKZ010000031">
    <property type="protein sequence ID" value="MBB6579491.1"/>
    <property type="molecule type" value="Genomic_DNA"/>
</dbReference>
<dbReference type="PANTHER" id="PTHR43434">
    <property type="entry name" value="PHOSPHOGLYCOLATE PHOSPHATASE"/>
    <property type="match status" value="1"/>
</dbReference>
<dbReference type="InterPro" id="IPR006323">
    <property type="entry name" value="Phosphonoacetald_hydro"/>
</dbReference>
<dbReference type="SFLD" id="SFLDG01135">
    <property type="entry name" value="C1.5.6:_HAD__Beta-PGM__Phospha"/>
    <property type="match status" value="1"/>
</dbReference>
<dbReference type="SFLD" id="SFLDS00003">
    <property type="entry name" value="Haloacid_Dehalogenase"/>
    <property type="match status" value="1"/>
</dbReference>
<dbReference type="SFLD" id="SFLDG01129">
    <property type="entry name" value="C1.5:_HAD__Beta-PGM__Phosphata"/>
    <property type="match status" value="1"/>
</dbReference>
<keyword evidence="2" id="KW-0460">Magnesium</keyword>
<feature type="binding site" evidence="2">
    <location>
        <position position="190"/>
    </location>
    <ligand>
        <name>Mg(2+)</name>
        <dbReference type="ChEBI" id="CHEBI:18420"/>
    </ligand>
</feature>
<evidence type="ECO:0000256" key="2">
    <source>
        <dbReference type="HAMAP-Rule" id="MF_01375"/>
    </source>
</evidence>
<protein>
    <recommendedName>
        <fullName evidence="2">Phosphonoacetaldehyde hydrolase</fullName>
        <shortName evidence="2">Phosphonatase</shortName>
        <ecNumber evidence="2">3.11.1.1</ecNumber>
    </recommendedName>
    <alternativeName>
        <fullName evidence="2">Phosphonoacetaldehyde phosphonohydrolase</fullName>
    </alternativeName>
</protein>
<dbReference type="RefSeq" id="WP_184710973.1">
    <property type="nucleotide sequence ID" value="NZ_JACHKZ010000031.1"/>
</dbReference>
<keyword evidence="4" id="KW-1185">Reference proteome</keyword>
<dbReference type="Gene3D" id="3.40.50.1000">
    <property type="entry name" value="HAD superfamily/HAD-like"/>
    <property type="match status" value="1"/>
</dbReference>
<dbReference type="SUPFAM" id="SSF56784">
    <property type="entry name" value="HAD-like"/>
    <property type="match status" value="1"/>
</dbReference>
<accession>A0ABR6RJY5</accession>
<dbReference type="Pfam" id="PF00702">
    <property type="entry name" value="Hydrolase"/>
    <property type="match status" value="1"/>
</dbReference>
<feature type="active site" description="Schiff-base intermediate with substrate" evidence="2">
    <location>
        <position position="57"/>
    </location>
</feature>
<organism evidence="3 4">
    <name type="scientific">Comamonas odontotermitis</name>
    <dbReference type="NCBI Taxonomy" id="379895"/>
    <lineage>
        <taxon>Bacteria</taxon>
        <taxon>Pseudomonadati</taxon>
        <taxon>Pseudomonadota</taxon>
        <taxon>Betaproteobacteria</taxon>
        <taxon>Burkholderiales</taxon>
        <taxon>Comamonadaceae</taxon>
        <taxon>Comamonas</taxon>
    </lineage>
</organism>
<comment type="subunit">
    <text evidence="2">Homodimer.</text>
</comment>
<feature type="binding site" evidence="2">
    <location>
        <position position="16"/>
    </location>
    <ligand>
        <name>Mg(2+)</name>
        <dbReference type="ChEBI" id="CHEBI:18420"/>
    </ligand>
</feature>
<sequence>MTNFHHTDRVQAVVFDWAGTIVDFGSRAPMGAFVQLFKDFGIDITIAQARGPMGAAKWDHIHALCSLPEVAAQWERKYGKPVATSDIDHLYEVFTPMNARVVGDFADFIPGALDVVARLRADGIKIGSTTGYNRPIMDVLQPIAAKAGYAPDNIVCAGDLAAGRPSPLMMYRCFADLGVWPASTVVKVDDTGVGIAEGLNAGCWTVGVAISGNANGLSLPEWQALPPAEQAAVRSSATRQLQQAGAHFVIDSVADLPPVIAQINEHLHKQELPARAA</sequence>
<dbReference type="InterPro" id="IPR023214">
    <property type="entry name" value="HAD_sf"/>
</dbReference>
<dbReference type="NCBIfam" id="TIGR01509">
    <property type="entry name" value="HAD-SF-IA-v3"/>
    <property type="match status" value="1"/>
</dbReference>
<reference evidence="3 4" key="1">
    <citation type="submission" date="2020-08" db="EMBL/GenBank/DDBJ databases">
        <title>Functional genomics of gut bacteria from endangered species of beetles.</title>
        <authorList>
            <person name="Carlos-Shanley C."/>
        </authorList>
    </citation>
    <scope>NUCLEOTIDE SEQUENCE [LARGE SCALE GENOMIC DNA]</scope>
    <source>
        <strain evidence="3 4">S00124</strain>
    </source>
</reference>
<dbReference type="Proteomes" id="UP000562492">
    <property type="component" value="Unassembled WGS sequence"/>
</dbReference>